<name>X0UT31_9ZZZZ</name>
<comment type="caution">
    <text evidence="2">The sequence shown here is derived from an EMBL/GenBank/DDBJ whole genome shotgun (WGS) entry which is preliminary data.</text>
</comment>
<dbReference type="InterPro" id="IPR001585">
    <property type="entry name" value="TAL/FSA"/>
</dbReference>
<evidence type="ECO:0000313" key="2">
    <source>
        <dbReference type="EMBL" id="GAG08979.1"/>
    </source>
</evidence>
<keyword evidence="1" id="KW-0704">Schiff base</keyword>
<dbReference type="EMBL" id="BARS01029824">
    <property type="protein sequence ID" value="GAG08979.1"/>
    <property type="molecule type" value="Genomic_DNA"/>
</dbReference>
<sequence length="173" mass="20076">MEEKNILERLVEVSPGMEIWWDSSPLIYDIWCEEMLNKATSDDAKIMERQFERMYNPKDPASQLFRGVTTNPGLSLQAIKSDEGFWNKIVKDLIKNNPGINKESLFWLMYKQVVKRGSEMYLPLFEKSGYKQGYLSGQVDPRSPFDKEKMLRQAYELAALNPNVMVKIPGSKE</sequence>
<dbReference type="Gene3D" id="3.20.20.70">
    <property type="entry name" value="Aldolase class I"/>
    <property type="match status" value="1"/>
</dbReference>
<feature type="non-terminal residue" evidence="2">
    <location>
        <position position="173"/>
    </location>
</feature>
<dbReference type="PANTHER" id="PTHR10683">
    <property type="entry name" value="TRANSALDOLASE"/>
    <property type="match status" value="1"/>
</dbReference>
<organism evidence="2">
    <name type="scientific">marine sediment metagenome</name>
    <dbReference type="NCBI Taxonomy" id="412755"/>
    <lineage>
        <taxon>unclassified sequences</taxon>
        <taxon>metagenomes</taxon>
        <taxon>ecological metagenomes</taxon>
    </lineage>
</organism>
<evidence type="ECO:0000256" key="1">
    <source>
        <dbReference type="ARBA" id="ARBA00023270"/>
    </source>
</evidence>
<reference evidence="2" key="1">
    <citation type="journal article" date="2014" name="Front. Microbiol.">
        <title>High frequency of phylogenetically diverse reductive dehalogenase-homologous genes in deep subseafloor sedimentary metagenomes.</title>
        <authorList>
            <person name="Kawai M."/>
            <person name="Futagami T."/>
            <person name="Toyoda A."/>
            <person name="Takaki Y."/>
            <person name="Nishi S."/>
            <person name="Hori S."/>
            <person name="Arai W."/>
            <person name="Tsubouchi T."/>
            <person name="Morono Y."/>
            <person name="Uchiyama I."/>
            <person name="Ito T."/>
            <person name="Fujiyama A."/>
            <person name="Inagaki F."/>
            <person name="Takami H."/>
        </authorList>
    </citation>
    <scope>NUCLEOTIDE SEQUENCE</scope>
    <source>
        <strain evidence="2">Expedition CK06-06</strain>
    </source>
</reference>
<accession>X0UT31</accession>
<dbReference type="SUPFAM" id="SSF51569">
    <property type="entry name" value="Aldolase"/>
    <property type="match status" value="1"/>
</dbReference>
<dbReference type="InterPro" id="IPR013785">
    <property type="entry name" value="Aldolase_TIM"/>
</dbReference>
<dbReference type="GO" id="GO:0005975">
    <property type="term" value="P:carbohydrate metabolic process"/>
    <property type="evidence" value="ECO:0007669"/>
    <property type="project" value="InterPro"/>
</dbReference>
<gene>
    <name evidence="2" type="ORF">S01H1_46567</name>
</gene>
<proteinExistence type="predicted"/>
<dbReference type="Pfam" id="PF00923">
    <property type="entry name" value="TAL_FSA"/>
    <property type="match status" value="1"/>
</dbReference>
<dbReference type="AlphaFoldDB" id="X0UT31"/>
<protein>
    <submittedName>
        <fullName evidence="2">Uncharacterized protein</fullName>
    </submittedName>
</protein>